<dbReference type="PROSITE" id="PS00978">
    <property type="entry name" value="FAD_G3PDH_2"/>
    <property type="match status" value="1"/>
</dbReference>
<comment type="similarity">
    <text evidence="2">Belongs to the FAD-dependent glycerol-3-phosphate dehydrogenase family.</text>
</comment>
<dbReference type="GO" id="GO:0004368">
    <property type="term" value="F:glycerol-3-phosphate dehydrogenase (quinone) activity"/>
    <property type="evidence" value="ECO:0007669"/>
    <property type="project" value="InterPro"/>
</dbReference>
<keyword evidence="8" id="KW-1185">Reference proteome</keyword>
<dbReference type="AlphaFoldDB" id="A0A1D9P7S2"/>
<dbReference type="EMBL" id="CP017774">
    <property type="protein sequence ID" value="AOZ98638.1"/>
    <property type="molecule type" value="Genomic_DNA"/>
</dbReference>
<evidence type="ECO:0000313" key="8">
    <source>
        <dbReference type="Proteomes" id="UP000178198"/>
    </source>
</evidence>
<evidence type="ECO:0000256" key="1">
    <source>
        <dbReference type="ARBA" id="ARBA00001974"/>
    </source>
</evidence>
<dbReference type="SUPFAM" id="SSF51905">
    <property type="entry name" value="FAD/NAD(P)-binding domain"/>
    <property type="match status" value="1"/>
</dbReference>
<dbReference type="InterPro" id="IPR006076">
    <property type="entry name" value="FAD-dep_OxRdtase"/>
</dbReference>
<dbReference type="OrthoDB" id="9766796at2"/>
<dbReference type="PRINTS" id="PR01001">
    <property type="entry name" value="FADG3PDH"/>
</dbReference>
<dbReference type="KEGG" id="fcm:BIW12_03845"/>
<feature type="domain" description="FAD dependent oxidoreductase" evidence="6">
    <location>
        <begin position="17"/>
        <end position="366"/>
    </location>
</feature>
<dbReference type="Gene3D" id="3.30.9.10">
    <property type="entry name" value="D-Amino Acid Oxidase, subunit A, domain 2"/>
    <property type="match status" value="1"/>
</dbReference>
<evidence type="ECO:0000256" key="5">
    <source>
        <dbReference type="ARBA" id="ARBA00023002"/>
    </source>
</evidence>
<sequence>MNREEKFNQLRENTEFDIVIIGGGATGLGCAVDAASRGYKTLLLEKYDFAKGTSGRSTKLVHGGVRYLAQGNIHLVREALLERGRMLRNAPHVCHKLGFVVPVYSWWDKWYYGFGLWIYEFLSAKFSLGKTRILSKAATLKHLPDLDSTNLKGGVLYYDGQFDDSRLAINLAQTAIEYGALVLNYCAVSDFIKKDNKIIGLIAKDELSNQEYSIKAKAVVNATGVFADDLLQKAEGHAEVTIAPSQGIHLVLNKSYFEGSSAMLIPKTSDGRVLFVIPWHDKIVLGTTDTPVKEVALEPKPLEEEIHFIINHFNKYSKHKIDYADLNSVFVGLRPLVKVGAEKKTALLSREHSIKVLSSGLINVTGGKWTTYRSMAEQTINKAIQASGLKFVRCKTRRLQIHGYSKEKTNSHFAIYGSDAHLIQQIIAADVSLSEKIHPDYPYTKAEVVWVVKNEMALTVEDVLARRIRLLFLDARAAIQAAPVVAEIMAFLLGKNTEWKEEQIVLFHELAEGYLVK</sequence>
<reference evidence="7 8" key="1">
    <citation type="submission" date="2016-10" db="EMBL/GenBank/DDBJ databases">
        <title>Complete Genome Sequence of Flavobacterium sp. PK15.</title>
        <authorList>
            <person name="Ekwe A."/>
            <person name="Kim S.B."/>
        </authorList>
    </citation>
    <scope>NUCLEOTIDE SEQUENCE [LARGE SCALE GENOMIC DNA]</scope>
    <source>
        <strain evidence="7 8">PK15</strain>
    </source>
</reference>
<dbReference type="Proteomes" id="UP000178198">
    <property type="component" value="Chromosome"/>
</dbReference>
<evidence type="ECO:0000256" key="2">
    <source>
        <dbReference type="ARBA" id="ARBA00007330"/>
    </source>
</evidence>
<dbReference type="InterPro" id="IPR036188">
    <property type="entry name" value="FAD/NAD-bd_sf"/>
</dbReference>
<name>A0A1D9P7S2_9FLAO</name>
<dbReference type="PANTHER" id="PTHR11985">
    <property type="entry name" value="GLYCEROL-3-PHOSPHATE DEHYDROGENASE"/>
    <property type="match status" value="1"/>
</dbReference>
<keyword evidence="5" id="KW-0560">Oxidoreductase</keyword>
<dbReference type="InterPro" id="IPR038299">
    <property type="entry name" value="DAO_C_sf"/>
</dbReference>
<evidence type="ECO:0000256" key="3">
    <source>
        <dbReference type="ARBA" id="ARBA00022630"/>
    </source>
</evidence>
<dbReference type="Gene3D" id="3.50.50.60">
    <property type="entry name" value="FAD/NAD(P)-binding domain"/>
    <property type="match status" value="1"/>
</dbReference>
<dbReference type="STRING" id="1306519.BIW12_03845"/>
<dbReference type="RefSeq" id="WP_071183890.1">
    <property type="nucleotide sequence ID" value="NZ_CP017774.1"/>
</dbReference>
<comment type="cofactor">
    <cofactor evidence="1">
        <name>FAD</name>
        <dbReference type="ChEBI" id="CHEBI:57692"/>
    </cofactor>
</comment>
<gene>
    <name evidence="7" type="ORF">BIW12_03845</name>
</gene>
<accession>A0A1D9P7S2</accession>
<dbReference type="GO" id="GO:0006071">
    <property type="term" value="P:glycerol metabolic process"/>
    <property type="evidence" value="ECO:0007669"/>
    <property type="project" value="UniProtKB-KW"/>
</dbReference>
<evidence type="ECO:0000256" key="4">
    <source>
        <dbReference type="ARBA" id="ARBA00022827"/>
    </source>
</evidence>
<organism evidence="7 8">
    <name type="scientific">Flavobacterium commune</name>
    <dbReference type="NCBI Taxonomy" id="1306519"/>
    <lineage>
        <taxon>Bacteria</taxon>
        <taxon>Pseudomonadati</taxon>
        <taxon>Bacteroidota</taxon>
        <taxon>Flavobacteriia</taxon>
        <taxon>Flavobacteriales</taxon>
        <taxon>Flavobacteriaceae</taxon>
        <taxon>Flavobacterium</taxon>
    </lineage>
</organism>
<evidence type="ECO:0000313" key="7">
    <source>
        <dbReference type="EMBL" id="AOZ98638.1"/>
    </source>
</evidence>
<dbReference type="Gene3D" id="1.10.8.870">
    <property type="entry name" value="Alpha-glycerophosphate oxidase, cap domain"/>
    <property type="match status" value="1"/>
</dbReference>
<protein>
    <submittedName>
        <fullName evidence="7">FAD-dependent oxidoreductase</fullName>
    </submittedName>
</protein>
<proteinExistence type="inferred from homology"/>
<evidence type="ECO:0000259" key="6">
    <source>
        <dbReference type="Pfam" id="PF01266"/>
    </source>
</evidence>
<dbReference type="GO" id="GO:0046168">
    <property type="term" value="P:glycerol-3-phosphate catabolic process"/>
    <property type="evidence" value="ECO:0007669"/>
    <property type="project" value="TreeGrafter"/>
</dbReference>
<dbReference type="Pfam" id="PF01266">
    <property type="entry name" value="DAO"/>
    <property type="match status" value="1"/>
</dbReference>
<dbReference type="PROSITE" id="PS51257">
    <property type="entry name" value="PROKAR_LIPOPROTEIN"/>
    <property type="match status" value="1"/>
</dbReference>
<dbReference type="SUPFAM" id="SSF54373">
    <property type="entry name" value="FAD-linked reductases, C-terminal domain"/>
    <property type="match status" value="1"/>
</dbReference>
<dbReference type="InterPro" id="IPR000447">
    <property type="entry name" value="G3P_DH_FAD-dep"/>
</dbReference>
<dbReference type="PANTHER" id="PTHR11985:SF35">
    <property type="entry name" value="ANAEROBIC GLYCEROL-3-PHOSPHATE DEHYDROGENASE SUBUNIT A"/>
    <property type="match status" value="1"/>
</dbReference>
<keyword evidence="3" id="KW-0285">Flavoprotein</keyword>
<keyword evidence="4" id="KW-0274">FAD</keyword>